<evidence type="ECO:0000313" key="2">
    <source>
        <dbReference type="Proteomes" id="UP000011713"/>
    </source>
</evidence>
<reference evidence="1" key="2">
    <citation type="submission" date="2015-06" db="UniProtKB">
        <authorList>
            <consortium name="EnsemblProtists"/>
        </authorList>
    </citation>
    <scope>IDENTIFICATION</scope>
    <source>
        <strain evidence="1">Emoy2</strain>
    </source>
</reference>
<dbReference type="EMBL" id="JH598462">
    <property type="status" value="NOT_ANNOTATED_CDS"/>
    <property type="molecule type" value="Genomic_DNA"/>
</dbReference>
<dbReference type="InParanoid" id="M4BNM8"/>
<evidence type="ECO:0000313" key="1">
    <source>
        <dbReference type="EnsemblProtists" id="HpaP808016"/>
    </source>
</evidence>
<reference evidence="2" key="1">
    <citation type="journal article" date="2010" name="Science">
        <title>Signatures of adaptation to obligate biotrophy in the Hyaloperonospora arabidopsidis genome.</title>
        <authorList>
            <person name="Baxter L."/>
            <person name="Tripathy S."/>
            <person name="Ishaque N."/>
            <person name="Boot N."/>
            <person name="Cabral A."/>
            <person name="Kemen E."/>
            <person name="Thines M."/>
            <person name="Ah-Fong A."/>
            <person name="Anderson R."/>
            <person name="Badejoko W."/>
            <person name="Bittner-Eddy P."/>
            <person name="Boore J.L."/>
            <person name="Chibucos M.C."/>
            <person name="Coates M."/>
            <person name="Dehal P."/>
            <person name="Delehaunty K."/>
            <person name="Dong S."/>
            <person name="Downton P."/>
            <person name="Dumas B."/>
            <person name="Fabro G."/>
            <person name="Fronick C."/>
            <person name="Fuerstenberg S.I."/>
            <person name="Fulton L."/>
            <person name="Gaulin E."/>
            <person name="Govers F."/>
            <person name="Hughes L."/>
            <person name="Humphray S."/>
            <person name="Jiang R.H."/>
            <person name="Judelson H."/>
            <person name="Kamoun S."/>
            <person name="Kyung K."/>
            <person name="Meijer H."/>
            <person name="Minx P."/>
            <person name="Morris P."/>
            <person name="Nelson J."/>
            <person name="Phuntumart V."/>
            <person name="Qutob D."/>
            <person name="Rehmany A."/>
            <person name="Rougon-Cardoso A."/>
            <person name="Ryden P."/>
            <person name="Torto-Alalibo T."/>
            <person name="Studholme D."/>
            <person name="Wang Y."/>
            <person name="Win J."/>
            <person name="Wood J."/>
            <person name="Clifton S.W."/>
            <person name="Rogers J."/>
            <person name="Van den Ackerveken G."/>
            <person name="Jones J.D."/>
            <person name="McDowell J.M."/>
            <person name="Beynon J."/>
            <person name="Tyler B.M."/>
        </authorList>
    </citation>
    <scope>NUCLEOTIDE SEQUENCE [LARGE SCALE GENOMIC DNA]</scope>
    <source>
        <strain evidence="2">Emoy2</strain>
    </source>
</reference>
<protein>
    <submittedName>
        <fullName evidence="1">Uncharacterized protein</fullName>
    </submittedName>
</protein>
<organism evidence="1 2">
    <name type="scientific">Hyaloperonospora arabidopsidis (strain Emoy2)</name>
    <name type="common">Downy mildew agent</name>
    <name type="synonym">Peronospora arabidopsidis</name>
    <dbReference type="NCBI Taxonomy" id="559515"/>
    <lineage>
        <taxon>Eukaryota</taxon>
        <taxon>Sar</taxon>
        <taxon>Stramenopiles</taxon>
        <taxon>Oomycota</taxon>
        <taxon>Peronosporomycetes</taxon>
        <taxon>Peronosporales</taxon>
        <taxon>Peronosporaceae</taxon>
        <taxon>Hyaloperonospora</taxon>
    </lineage>
</organism>
<accession>M4BNM8</accession>
<sequence length="138" mass="15613">MCCRYNVLSVASGLFCVNKRKASVELVQYGVGVVGIVCVKCLSRVRIDFVHKHGKTVVVREKEATIHGVLTFQLATYLLCTADWKKRLVGYDCMVPRFAALTVARNYATIHMLDKDKGVLPNRQRSVRLEREAVRRIS</sequence>
<dbReference type="VEuPathDB" id="FungiDB:HpaG808016"/>
<dbReference type="Proteomes" id="UP000011713">
    <property type="component" value="Unassembled WGS sequence"/>
</dbReference>
<keyword evidence="2" id="KW-1185">Reference proteome</keyword>
<dbReference type="EnsemblProtists" id="HpaT808016">
    <property type="protein sequence ID" value="HpaP808016"/>
    <property type="gene ID" value="HpaG808016"/>
</dbReference>
<proteinExistence type="predicted"/>
<dbReference type="HOGENOM" id="CLU_1859111_0_0_1"/>
<dbReference type="AlphaFoldDB" id="M4BNM8"/>
<name>M4BNM8_HYAAE</name>